<dbReference type="EMBL" id="JBBPBM010000011">
    <property type="protein sequence ID" value="KAK8564420.1"/>
    <property type="molecule type" value="Genomic_DNA"/>
</dbReference>
<organism evidence="1 2">
    <name type="scientific">Hibiscus sabdariffa</name>
    <name type="common">roselle</name>
    <dbReference type="NCBI Taxonomy" id="183260"/>
    <lineage>
        <taxon>Eukaryota</taxon>
        <taxon>Viridiplantae</taxon>
        <taxon>Streptophyta</taxon>
        <taxon>Embryophyta</taxon>
        <taxon>Tracheophyta</taxon>
        <taxon>Spermatophyta</taxon>
        <taxon>Magnoliopsida</taxon>
        <taxon>eudicotyledons</taxon>
        <taxon>Gunneridae</taxon>
        <taxon>Pentapetalae</taxon>
        <taxon>rosids</taxon>
        <taxon>malvids</taxon>
        <taxon>Malvales</taxon>
        <taxon>Malvaceae</taxon>
        <taxon>Malvoideae</taxon>
        <taxon>Hibiscus</taxon>
    </lineage>
</organism>
<gene>
    <name evidence="1" type="ORF">V6N12_036544</name>
</gene>
<proteinExistence type="predicted"/>
<name>A0ABR2EQW5_9ROSI</name>
<evidence type="ECO:0000313" key="1">
    <source>
        <dbReference type="EMBL" id="KAK8564420.1"/>
    </source>
</evidence>
<reference evidence="1 2" key="1">
    <citation type="journal article" date="2024" name="G3 (Bethesda)">
        <title>Genome assembly of Hibiscus sabdariffa L. provides insights into metabolisms of medicinal natural products.</title>
        <authorList>
            <person name="Kim T."/>
        </authorList>
    </citation>
    <scope>NUCLEOTIDE SEQUENCE [LARGE SCALE GENOMIC DNA]</scope>
    <source>
        <strain evidence="1">TK-2024</strain>
        <tissue evidence="1">Old leaves</tissue>
    </source>
</reference>
<keyword evidence="2" id="KW-1185">Reference proteome</keyword>
<accession>A0ABR2EQW5</accession>
<protein>
    <submittedName>
        <fullName evidence="1">Uncharacterized protein</fullName>
    </submittedName>
</protein>
<dbReference type="Proteomes" id="UP001472677">
    <property type="component" value="Unassembled WGS sequence"/>
</dbReference>
<sequence>MIERRLWKSNPRSHGYKPRALLVELRRLGFSESSHAVNINLVYGIRKWPLVSTVRKKGYKKPVFSGRLRTDFVICNNLNVGDGISMFKVEDEDGSSHYRVEVEKQDETIVPCRRKVCNATTSKSNRMRRLMHHRSNRRRLPVMKRLITRRKWPMAQEMMMEQHAARLVLIKGLAWTWFSDNPNKNHDTDVKKRLAIPAKILPSLPGFSESSHAVNINLVYGTRKWPLVCTVRKKGYKKPVFSSRLRTDFVICNNLNVGDGISMFKVEDEDGSSYNRVEVEKQDETIVPCRRKVCNATTSKSNRMRRLMHHRSNRRRLPVMKRLITRPKWPMAQEMMMEQHVARLVLIKGLAWTWFSDNPNKNHGRIEGQTIDIKSKNTFNI</sequence>
<comment type="caution">
    <text evidence="1">The sequence shown here is derived from an EMBL/GenBank/DDBJ whole genome shotgun (WGS) entry which is preliminary data.</text>
</comment>
<evidence type="ECO:0000313" key="2">
    <source>
        <dbReference type="Proteomes" id="UP001472677"/>
    </source>
</evidence>